<dbReference type="EMBL" id="PYLO01000001">
    <property type="protein sequence ID" value="PST38785.1"/>
    <property type="molecule type" value="Genomic_DNA"/>
</dbReference>
<dbReference type="PANTHER" id="PTHR36434:SF1">
    <property type="entry name" value="MEMBRANE PROTEASE YUGP-RELATED"/>
    <property type="match status" value="1"/>
</dbReference>
<comment type="caution">
    <text evidence="2">The sequence shown here is derived from an EMBL/GenBank/DDBJ whole genome shotgun (WGS) entry which is preliminary data.</text>
</comment>
<organism evidence="2 3">
    <name type="scientific">Clostridium fessum</name>
    <dbReference type="NCBI Taxonomy" id="2126740"/>
    <lineage>
        <taxon>Bacteria</taxon>
        <taxon>Bacillati</taxon>
        <taxon>Bacillota</taxon>
        <taxon>Clostridia</taxon>
        <taxon>Eubacteriales</taxon>
        <taxon>Clostridiaceae</taxon>
        <taxon>Clostridium</taxon>
    </lineage>
</organism>
<gene>
    <name evidence="2" type="ORF">C7U56_02225</name>
</gene>
<feature type="transmembrane region" description="Helical" evidence="1">
    <location>
        <begin position="206"/>
        <end position="226"/>
    </location>
</feature>
<dbReference type="PANTHER" id="PTHR36434">
    <property type="entry name" value="MEMBRANE PROTEASE YUGP-RELATED"/>
    <property type="match status" value="1"/>
</dbReference>
<name>A0A2T3FU37_9CLOT</name>
<evidence type="ECO:0000313" key="2">
    <source>
        <dbReference type="EMBL" id="PST38785.1"/>
    </source>
</evidence>
<dbReference type="RefSeq" id="WP_106999964.1">
    <property type="nucleotide sequence ID" value="NZ_CAUWBW010000011.1"/>
</dbReference>
<feature type="transmembrane region" description="Helical" evidence="1">
    <location>
        <begin position="6"/>
        <end position="29"/>
    </location>
</feature>
<evidence type="ECO:0000256" key="1">
    <source>
        <dbReference type="SAM" id="Phobius"/>
    </source>
</evidence>
<dbReference type="InterPro" id="IPR007395">
    <property type="entry name" value="Zn_peptidase_2"/>
</dbReference>
<reference evidence="2 3" key="1">
    <citation type="submission" date="2018-03" db="EMBL/GenBank/DDBJ databases">
        <title>Lachnoclostridium SNUG30386 gen.nov., sp.nov., isolated from human faeces.</title>
        <authorList>
            <person name="Seo B."/>
            <person name="Jeon K."/>
            <person name="Ko G."/>
        </authorList>
    </citation>
    <scope>NUCLEOTIDE SEQUENCE [LARGE SCALE GENOMIC DNA]</scope>
    <source>
        <strain evidence="2 3">SNUG30386</strain>
    </source>
</reference>
<keyword evidence="1" id="KW-0472">Membrane</keyword>
<dbReference type="Proteomes" id="UP000241048">
    <property type="component" value="Unassembled WGS sequence"/>
</dbReference>
<dbReference type="Pfam" id="PF04298">
    <property type="entry name" value="Zn_peptidase_2"/>
    <property type="match status" value="1"/>
</dbReference>
<keyword evidence="1" id="KW-1133">Transmembrane helix</keyword>
<sequence>MYGYGYGYYSMFDPTMILVLIGVFLSLGASAKVKSTYARFSRVRSMTGMTGAEAARQLLNSQGIYDVQIRQVAGSLTDHYDPRTKTVNLSESVYGSTSVAAIGVAAHECGHAMQDASEYVPLRLRGSMVPVVNIGAQLSWPMILIGVLVGGMGSPIVSLGILLFSLSVLFQLVTLPVEFNASARAVRLLDSTGILRGEEVGYTKQVLGAAALTYVAAAAGSILQLLRLIILFGGRRDD</sequence>
<accession>A0A2T3FU37</accession>
<proteinExistence type="predicted"/>
<evidence type="ECO:0000313" key="3">
    <source>
        <dbReference type="Proteomes" id="UP000241048"/>
    </source>
</evidence>
<dbReference type="AlphaFoldDB" id="A0A2T3FU37"/>
<keyword evidence="1" id="KW-0812">Transmembrane</keyword>
<protein>
    <submittedName>
        <fullName evidence="2">Peptidase</fullName>
    </submittedName>
</protein>
<keyword evidence="3" id="KW-1185">Reference proteome</keyword>
<feature type="transmembrane region" description="Helical" evidence="1">
    <location>
        <begin position="143"/>
        <end position="170"/>
    </location>
</feature>